<dbReference type="Proteomes" id="UP000283993">
    <property type="component" value="Unassembled WGS sequence"/>
</dbReference>
<protein>
    <submittedName>
        <fullName evidence="7">Glycerate dehydrogenase</fullName>
        <ecNumber evidence="7">1.1.1.29</ecNumber>
    </submittedName>
</protein>
<keyword evidence="8" id="KW-1185">Reference proteome</keyword>
<evidence type="ECO:0000313" key="7">
    <source>
        <dbReference type="EMBL" id="ROO27790.1"/>
    </source>
</evidence>
<evidence type="ECO:0000256" key="4">
    <source>
        <dbReference type="RuleBase" id="RU003719"/>
    </source>
</evidence>
<sequence>MMRGCFLDAGSMGDALDWTALTDTLDDWTWHHNTEPAEVGERLRGVDVAVTNKVVLDAGTIAAADALKLICVAATGVNNVDLQAAADHGIPVLNVSGYGTPAVSQHVLALMLGHATRWAAYDAAVKRGAWAQSEFFCFLDYPIEELDGQTLGIVGHGELGGAVARLAEAFGMTVLVSERPGADDVRPGRVAFDDVLTRADFISLHCPLTPETEHLIDAAALARMKSNAFLINTARGGIVDASALIAALREGRIAGAALDVLDQEPPPADHPLLDPSIPNLVVTPHSAWASRGARQRLLNQIAANVRAFRAGDTDHRVN</sequence>
<dbReference type="InterPro" id="IPR036291">
    <property type="entry name" value="NAD(P)-bd_dom_sf"/>
</dbReference>
<name>A0A423PQC0_9GAMM</name>
<keyword evidence="2 4" id="KW-0560">Oxidoreductase</keyword>
<dbReference type="EMBL" id="AYKH01000012">
    <property type="protein sequence ID" value="ROO27790.1"/>
    <property type="molecule type" value="Genomic_DNA"/>
</dbReference>
<evidence type="ECO:0000259" key="5">
    <source>
        <dbReference type="Pfam" id="PF00389"/>
    </source>
</evidence>
<evidence type="ECO:0000313" key="8">
    <source>
        <dbReference type="Proteomes" id="UP000283993"/>
    </source>
</evidence>
<dbReference type="SUPFAM" id="SSF51735">
    <property type="entry name" value="NAD(P)-binding Rossmann-fold domains"/>
    <property type="match status" value="1"/>
</dbReference>
<dbReference type="FunFam" id="3.40.50.720:FF:000203">
    <property type="entry name" value="D-3-phosphoglycerate dehydrogenase (SerA)"/>
    <property type="match status" value="1"/>
</dbReference>
<reference evidence="7 8" key="1">
    <citation type="submission" date="2013-10" db="EMBL/GenBank/DDBJ databases">
        <title>Salinisphaera orenii MK-B5 Genome Sequencing.</title>
        <authorList>
            <person name="Lai Q."/>
            <person name="Li C."/>
            <person name="Shao Z."/>
        </authorList>
    </citation>
    <scope>NUCLEOTIDE SEQUENCE [LARGE SCALE GENOMIC DNA]</scope>
    <source>
        <strain evidence="7 8">MK-B5</strain>
    </source>
</reference>
<proteinExistence type="inferred from homology"/>
<evidence type="ECO:0000256" key="2">
    <source>
        <dbReference type="ARBA" id="ARBA00023002"/>
    </source>
</evidence>
<dbReference type="GO" id="GO:0051287">
    <property type="term" value="F:NAD binding"/>
    <property type="evidence" value="ECO:0007669"/>
    <property type="project" value="InterPro"/>
</dbReference>
<dbReference type="InterPro" id="IPR029753">
    <property type="entry name" value="D-isomer_DH_CS"/>
</dbReference>
<dbReference type="NCBIfam" id="NF005069">
    <property type="entry name" value="PRK06487.1"/>
    <property type="match status" value="1"/>
</dbReference>
<dbReference type="PROSITE" id="PS00671">
    <property type="entry name" value="D_2_HYDROXYACID_DH_3"/>
    <property type="match status" value="1"/>
</dbReference>
<dbReference type="Gene3D" id="3.40.50.720">
    <property type="entry name" value="NAD(P)-binding Rossmann-like Domain"/>
    <property type="match status" value="2"/>
</dbReference>
<dbReference type="InterPro" id="IPR006140">
    <property type="entry name" value="D-isomer_DH_NAD-bd"/>
</dbReference>
<dbReference type="InterPro" id="IPR006139">
    <property type="entry name" value="D-isomer_2_OHA_DH_cat_dom"/>
</dbReference>
<evidence type="ECO:0000256" key="3">
    <source>
        <dbReference type="ARBA" id="ARBA00023027"/>
    </source>
</evidence>
<dbReference type="PANTHER" id="PTHR43761:SF1">
    <property type="entry name" value="D-ISOMER SPECIFIC 2-HYDROXYACID DEHYDROGENASE CATALYTIC DOMAIN-CONTAINING PROTEIN-RELATED"/>
    <property type="match status" value="1"/>
</dbReference>
<dbReference type="Pfam" id="PF00389">
    <property type="entry name" value="2-Hacid_dh"/>
    <property type="match status" value="1"/>
</dbReference>
<dbReference type="CDD" id="cd12162">
    <property type="entry name" value="2-Hacid_dh_4"/>
    <property type="match status" value="1"/>
</dbReference>
<feature type="domain" description="D-isomer specific 2-hydroxyacid dehydrogenase NAD-binding" evidence="6">
    <location>
        <begin position="108"/>
        <end position="287"/>
    </location>
</feature>
<accession>A0A423PQC0</accession>
<dbReference type="AlphaFoldDB" id="A0A423PQC0"/>
<dbReference type="GO" id="GO:0008465">
    <property type="term" value="F:hydroxypyruvate reductase (NADH) activity"/>
    <property type="evidence" value="ECO:0007669"/>
    <property type="project" value="UniProtKB-EC"/>
</dbReference>
<comment type="caution">
    <text evidence="7">The sequence shown here is derived from an EMBL/GenBank/DDBJ whole genome shotgun (WGS) entry which is preliminary data.</text>
</comment>
<evidence type="ECO:0000256" key="1">
    <source>
        <dbReference type="ARBA" id="ARBA00005854"/>
    </source>
</evidence>
<keyword evidence="3" id="KW-0520">NAD</keyword>
<feature type="domain" description="D-isomer specific 2-hydroxyacid dehydrogenase catalytic" evidence="5">
    <location>
        <begin position="28"/>
        <end position="318"/>
    </location>
</feature>
<organism evidence="7 8">
    <name type="scientific">Salinisphaera orenii MK-B5</name>
    <dbReference type="NCBI Taxonomy" id="856730"/>
    <lineage>
        <taxon>Bacteria</taxon>
        <taxon>Pseudomonadati</taxon>
        <taxon>Pseudomonadota</taxon>
        <taxon>Gammaproteobacteria</taxon>
        <taxon>Salinisphaerales</taxon>
        <taxon>Salinisphaeraceae</taxon>
        <taxon>Salinisphaera</taxon>
    </lineage>
</organism>
<dbReference type="EC" id="1.1.1.29" evidence="7"/>
<comment type="similarity">
    <text evidence="1 4">Belongs to the D-isomer specific 2-hydroxyacid dehydrogenase family.</text>
</comment>
<gene>
    <name evidence="7" type="ORF">SAOR_08175</name>
</gene>
<dbReference type="PROSITE" id="PS00670">
    <property type="entry name" value="D_2_HYDROXYACID_DH_2"/>
    <property type="match status" value="1"/>
</dbReference>
<evidence type="ECO:0000259" key="6">
    <source>
        <dbReference type="Pfam" id="PF02826"/>
    </source>
</evidence>
<dbReference type="InterPro" id="IPR050418">
    <property type="entry name" value="D-iso_2-hydroxyacid_DH_PdxB"/>
</dbReference>
<dbReference type="SUPFAM" id="SSF52283">
    <property type="entry name" value="Formate/glycerate dehydrogenase catalytic domain-like"/>
    <property type="match status" value="1"/>
</dbReference>
<dbReference type="PANTHER" id="PTHR43761">
    <property type="entry name" value="D-ISOMER SPECIFIC 2-HYDROXYACID DEHYDROGENASE FAMILY PROTEIN (AFU_ORTHOLOGUE AFUA_1G13630)"/>
    <property type="match status" value="1"/>
</dbReference>
<dbReference type="Pfam" id="PF02826">
    <property type="entry name" value="2-Hacid_dh_C"/>
    <property type="match status" value="1"/>
</dbReference>